<name>A0A9Q8ZIF2_CURCL</name>
<accession>A0A9Q8ZIF2</accession>
<gene>
    <name evidence="1" type="ORF">yc1106_09328</name>
</gene>
<dbReference type="OrthoDB" id="2851338at2759"/>
<evidence type="ECO:0000313" key="2">
    <source>
        <dbReference type="Proteomes" id="UP001056012"/>
    </source>
</evidence>
<organism evidence="1 2">
    <name type="scientific">Curvularia clavata</name>
    <dbReference type="NCBI Taxonomy" id="95742"/>
    <lineage>
        <taxon>Eukaryota</taxon>
        <taxon>Fungi</taxon>
        <taxon>Dikarya</taxon>
        <taxon>Ascomycota</taxon>
        <taxon>Pezizomycotina</taxon>
        <taxon>Dothideomycetes</taxon>
        <taxon>Pleosporomycetidae</taxon>
        <taxon>Pleosporales</taxon>
        <taxon>Pleosporineae</taxon>
        <taxon>Pleosporaceae</taxon>
        <taxon>Curvularia</taxon>
    </lineage>
</organism>
<dbReference type="VEuPathDB" id="FungiDB:yc1106_09328"/>
<dbReference type="Proteomes" id="UP001056012">
    <property type="component" value="Chromosome 7"/>
</dbReference>
<dbReference type="EMBL" id="CP089280">
    <property type="protein sequence ID" value="USP82054.1"/>
    <property type="molecule type" value="Genomic_DNA"/>
</dbReference>
<proteinExistence type="predicted"/>
<reference evidence="1" key="1">
    <citation type="submission" date="2021-12" db="EMBL/GenBank/DDBJ databases">
        <title>Curvularia clavata genome.</title>
        <authorList>
            <person name="Cao Y."/>
        </authorList>
    </citation>
    <scope>NUCLEOTIDE SEQUENCE</scope>
    <source>
        <strain evidence="1">Yc1106</strain>
    </source>
</reference>
<protein>
    <submittedName>
        <fullName evidence="1">Uncharacterized protein</fullName>
    </submittedName>
</protein>
<dbReference type="AlphaFoldDB" id="A0A9Q8ZIF2"/>
<evidence type="ECO:0000313" key="1">
    <source>
        <dbReference type="EMBL" id="USP82054.1"/>
    </source>
</evidence>
<keyword evidence="2" id="KW-1185">Reference proteome</keyword>
<sequence length="265" mass="29905">MFNEAICGPGMLFVRSRIALASKDVLNESVFVKWYDEEHIPEVVSAGSIKSGFRYQDIDKTSPTGDAQNHKPYLVCYPMHDLAFTQSNEFKAINIKSPFLPGSGIIYDLADMDVSYLGFLGATPRKNSTGDGSAKYIITFGIKPENDPGRDEVMTFYSQQTRDLSNTSHYIRTLYFKLLYARTNAQSRALKGLPTTDEPYPDPPKWVTIHEFSELPEGRVRESLISISNKELSRAEEIGGWGPIESEVHTWRLCRTHGNGKFFDD</sequence>